<dbReference type="AlphaFoldDB" id="A0A067RAD5"/>
<evidence type="ECO:0000313" key="2">
    <source>
        <dbReference type="Proteomes" id="UP000027135"/>
    </source>
</evidence>
<dbReference type="Proteomes" id="UP000027135">
    <property type="component" value="Unassembled WGS sequence"/>
</dbReference>
<dbReference type="PANTHER" id="PTHR47027:SF20">
    <property type="entry name" value="REVERSE TRANSCRIPTASE-LIKE PROTEIN WITH RNA-DIRECTED DNA POLYMERASE DOMAIN"/>
    <property type="match status" value="1"/>
</dbReference>
<proteinExistence type="predicted"/>
<dbReference type="PANTHER" id="PTHR47027">
    <property type="entry name" value="REVERSE TRANSCRIPTASE DOMAIN-CONTAINING PROTEIN"/>
    <property type="match status" value="1"/>
</dbReference>
<organism evidence="1 2">
    <name type="scientific">Zootermopsis nevadensis</name>
    <name type="common">Dampwood termite</name>
    <dbReference type="NCBI Taxonomy" id="136037"/>
    <lineage>
        <taxon>Eukaryota</taxon>
        <taxon>Metazoa</taxon>
        <taxon>Ecdysozoa</taxon>
        <taxon>Arthropoda</taxon>
        <taxon>Hexapoda</taxon>
        <taxon>Insecta</taxon>
        <taxon>Pterygota</taxon>
        <taxon>Neoptera</taxon>
        <taxon>Polyneoptera</taxon>
        <taxon>Dictyoptera</taxon>
        <taxon>Blattodea</taxon>
        <taxon>Blattoidea</taxon>
        <taxon>Termitoidae</taxon>
        <taxon>Termopsidae</taxon>
        <taxon>Zootermopsis</taxon>
    </lineage>
</organism>
<feature type="non-terminal residue" evidence="1">
    <location>
        <position position="167"/>
    </location>
</feature>
<evidence type="ECO:0000313" key="1">
    <source>
        <dbReference type="EMBL" id="KDR20751.1"/>
    </source>
</evidence>
<keyword evidence="2" id="KW-1185">Reference proteome</keyword>
<dbReference type="InParanoid" id="A0A067RAD5"/>
<accession>A0A067RAD5</accession>
<gene>
    <name evidence="1" type="ORF">L798_05029</name>
</gene>
<dbReference type="EMBL" id="KK852589">
    <property type="protein sequence ID" value="KDR20751.1"/>
    <property type="molecule type" value="Genomic_DNA"/>
</dbReference>
<reference evidence="1 2" key="1">
    <citation type="journal article" date="2014" name="Nat. Commun.">
        <title>Molecular traces of alternative social organization in a termite genome.</title>
        <authorList>
            <person name="Terrapon N."/>
            <person name="Li C."/>
            <person name="Robertson H.M."/>
            <person name="Ji L."/>
            <person name="Meng X."/>
            <person name="Booth W."/>
            <person name="Chen Z."/>
            <person name="Childers C.P."/>
            <person name="Glastad K.M."/>
            <person name="Gokhale K."/>
            <person name="Gowin J."/>
            <person name="Gronenberg W."/>
            <person name="Hermansen R.A."/>
            <person name="Hu H."/>
            <person name="Hunt B.G."/>
            <person name="Huylmans A.K."/>
            <person name="Khalil S.M."/>
            <person name="Mitchell R.D."/>
            <person name="Munoz-Torres M.C."/>
            <person name="Mustard J.A."/>
            <person name="Pan H."/>
            <person name="Reese J.T."/>
            <person name="Scharf M.E."/>
            <person name="Sun F."/>
            <person name="Vogel H."/>
            <person name="Xiao J."/>
            <person name="Yang W."/>
            <person name="Yang Z."/>
            <person name="Yang Z."/>
            <person name="Zhou J."/>
            <person name="Zhu J."/>
            <person name="Brent C.S."/>
            <person name="Elsik C.G."/>
            <person name="Goodisman M.A."/>
            <person name="Liberles D.A."/>
            <person name="Roe R.M."/>
            <person name="Vargo E.L."/>
            <person name="Vilcinskas A."/>
            <person name="Wang J."/>
            <person name="Bornberg-Bauer E."/>
            <person name="Korb J."/>
            <person name="Zhang G."/>
            <person name="Liebig J."/>
        </authorList>
    </citation>
    <scope>NUCLEOTIDE SEQUENCE [LARGE SCALE GENOMIC DNA]</scope>
    <source>
        <tissue evidence="1">Whole organism</tissue>
    </source>
</reference>
<sequence length="167" mass="19056">MRHGKVRRRLNSGNACYFSVQNILSSRPISKNLKIKILTVVLYGCETWTLTQREEHRLQTCKECSKSVALKADATFPPSPHFLNPKVSRLQSRTVLRIVKPGRLRWAGHVARIGGETRYACMILVGNPSGKRPLSIKRRRWVDNIMTDIREVGCEDGKWIKLVAGFE</sequence>
<protein>
    <submittedName>
        <fullName evidence="1">Uncharacterized protein</fullName>
    </submittedName>
</protein>
<name>A0A067RAD5_ZOONE</name>